<protein>
    <submittedName>
        <fullName evidence="1">Uncharacterized protein</fullName>
    </submittedName>
</protein>
<accession>A0ABD3FUC1</accession>
<reference evidence="1 2" key="1">
    <citation type="submission" date="2024-09" db="EMBL/GenBank/DDBJ databases">
        <title>Genome sequencing and assembly of Phytophthora oleae, isolate VK10A, causative agent of rot of olive drupes.</title>
        <authorList>
            <person name="Conti Taguali S."/>
            <person name="Riolo M."/>
            <person name="La Spada F."/>
            <person name="Cacciola S.O."/>
            <person name="Dionisio G."/>
        </authorList>
    </citation>
    <scope>NUCLEOTIDE SEQUENCE [LARGE SCALE GENOMIC DNA]</scope>
    <source>
        <strain evidence="1 2">VK10A</strain>
    </source>
</reference>
<dbReference type="AlphaFoldDB" id="A0ABD3FUC1"/>
<organism evidence="1 2">
    <name type="scientific">Phytophthora oleae</name>
    <dbReference type="NCBI Taxonomy" id="2107226"/>
    <lineage>
        <taxon>Eukaryota</taxon>
        <taxon>Sar</taxon>
        <taxon>Stramenopiles</taxon>
        <taxon>Oomycota</taxon>
        <taxon>Peronosporomycetes</taxon>
        <taxon>Peronosporales</taxon>
        <taxon>Peronosporaceae</taxon>
        <taxon>Phytophthora</taxon>
    </lineage>
</organism>
<proteinExistence type="predicted"/>
<keyword evidence="2" id="KW-1185">Reference proteome</keyword>
<gene>
    <name evidence="1" type="ORF">V7S43_004977</name>
</gene>
<comment type="caution">
    <text evidence="1">The sequence shown here is derived from an EMBL/GenBank/DDBJ whole genome shotgun (WGS) entry which is preliminary data.</text>
</comment>
<dbReference type="EMBL" id="JBIMZQ010000008">
    <property type="protein sequence ID" value="KAL3669592.1"/>
    <property type="molecule type" value="Genomic_DNA"/>
</dbReference>
<dbReference type="Proteomes" id="UP001632037">
    <property type="component" value="Unassembled WGS sequence"/>
</dbReference>
<evidence type="ECO:0000313" key="2">
    <source>
        <dbReference type="Proteomes" id="UP001632037"/>
    </source>
</evidence>
<name>A0ABD3FUC1_9STRA</name>
<sequence length="101" mass="11646">MFQALRCILQSIMGLSRRFSETKTAPKMEKPLVKTREETCAGVVGYCANRSKLTTWLKEFDERHLMLLEEKDVGAIHVQAPMEPTPQMSRLASWLTKFERS</sequence>
<evidence type="ECO:0000313" key="1">
    <source>
        <dbReference type="EMBL" id="KAL3669592.1"/>
    </source>
</evidence>